<name>A0A0K6GB14_9AGAM</name>
<evidence type="ECO:0000313" key="1">
    <source>
        <dbReference type="EMBL" id="CUA75817.1"/>
    </source>
</evidence>
<organism evidence="1 2">
    <name type="scientific">Rhizoctonia solani</name>
    <dbReference type="NCBI Taxonomy" id="456999"/>
    <lineage>
        <taxon>Eukaryota</taxon>
        <taxon>Fungi</taxon>
        <taxon>Dikarya</taxon>
        <taxon>Basidiomycota</taxon>
        <taxon>Agaricomycotina</taxon>
        <taxon>Agaricomycetes</taxon>
        <taxon>Cantharellales</taxon>
        <taxon>Ceratobasidiaceae</taxon>
        <taxon>Rhizoctonia</taxon>
    </lineage>
</organism>
<proteinExistence type="predicted"/>
<reference evidence="1 2" key="1">
    <citation type="submission" date="2015-07" db="EMBL/GenBank/DDBJ databases">
        <authorList>
            <person name="Noorani M."/>
        </authorList>
    </citation>
    <scope>NUCLEOTIDE SEQUENCE [LARGE SCALE GENOMIC DNA]</scope>
    <source>
        <strain evidence="1">BBA 69670</strain>
    </source>
</reference>
<dbReference type="EMBL" id="CYGV01001614">
    <property type="protein sequence ID" value="CUA75817.1"/>
    <property type="molecule type" value="Genomic_DNA"/>
</dbReference>
<gene>
    <name evidence="1" type="ORF">RSOLAG22IIIB_12007</name>
</gene>
<accession>A0A0K6GB14</accession>
<evidence type="ECO:0000313" key="2">
    <source>
        <dbReference type="Proteomes" id="UP000044841"/>
    </source>
</evidence>
<keyword evidence="2" id="KW-1185">Reference proteome</keyword>
<protein>
    <submittedName>
        <fullName evidence="1">Uncharacterized protein</fullName>
    </submittedName>
</protein>
<dbReference type="AlphaFoldDB" id="A0A0K6GB14"/>
<sequence>MLREPLKPLTHRRSMARLKDNFWVLITNPSSIQCNDSEQSRRALSEWCQDHRNSYIEWMQLRKECQGLGFNEFITFALDTGERFRIAIDHRSATQIAFTKISDDQCPRSLSEHQSSCLIDLNFNGSVMFGSDRIVSLCQDIIRYIPGHGFSSLYNSYFYARTIILLILCERCEWYETYIWDVKQRPPPSRAEDVTNRAWLRKYIRPFNGIRADSERSLVILKQPLANLESVSANKLAIKISIVQSMHLNKMEESDTGSLQRYLSDLIYQHGIWYGRPFEHRTKEIEWEIKEAMNEIWRNRFNTMYTGDQKIHHTSIHAGSTEDLVPSRQKLVHRLRVPVRRRPAGGRIPVNQAT</sequence>
<dbReference type="Proteomes" id="UP000044841">
    <property type="component" value="Unassembled WGS sequence"/>
</dbReference>